<evidence type="ECO:0000313" key="2">
    <source>
        <dbReference type="Proteomes" id="UP001320148"/>
    </source>
</evidence>
<name>A0ABN6F902_9BACT</name>
<dbReference type="Proteomes" id="UP001320148">
    <property type="component" value="Chromosome"/>
</dbReference>
<keyword evidence="2" id="KW-1185">Reference proteome</keyword>
<dbReference type="EMBL" id="AP024488">
    <property type="protein sequence ID" value="BCS98903.1"/>
    <property type="molecule type" value="Genomic_DNA"/>
</dbReference>
<evidence type="ECO:0000313" key="1">
    <source>
        <dbReference type="EMBL" id="BCS98903.1"/>
    </source>
</evidence>
<organism evidence="1 2">
    <name type="scientific">Desulfoluna limicola</name>
    <dbReference type="NCBI Taxonomy" id="2810562"/>
    <lineage>
        <taxon>Bacteria</taxon>
        <taxon>Pseudomonadati</taxon>
        <taxon>Thermodesulfobacteriota</taxon>
        <taxon>Desulfobacteria</taxon>
        <taxon>Desulfobacterales</taxon>
        <taxon>Desulfolunaceae</taxon>
        <taxon>Desulfoluna</taxon>
    </lineage>
</organism>
<sequence length="59" mass="6583">MMLEWIVFSGEIEGGHHLCGLFKKHVTIQLVPPAGRFLKKAPQKLSGSLSPNAMDWGHR</sequence>
<accession>A0ABN6F902</accession>
<reference evidence="1 2" key="1">
    <citation type="submission" date="2021-02" db="EMBL/GenBank/DDBJ databases">
        <title>Complete genome of Desulfoluna sp. strain ASN36.</title>
        <authorList>
            <person name="Takahashi A."/>
            <person name="Kojima H."/>
            <person name="Fukui M."/>
        </authorList>
    </citation>
    <scope>NUCLEOTIDE SEQUENCE [LARGE SCALE GENOMIC DNA]</scope>
    <source>
        <strain evidence="1 2">ASN36</strain>
    </source>
</reference>
<protein>
    <submittedName>
        <fullName evidence="1">Uncharacterized protein</fullName>
    </submittedName>
</protein>
<gene>
    <name evidence="1" type="ORF">DSLASN_45350</name>
</gene>
<proteinExistence type="predicted"/>